<sequence>METTFIAPDIECEGCAASIKKALGQARGVETVDVNIEQKSVIVGFDTDQTNAAALADVLDDIGFPIQRESDVRA</sequence>
<dbReference type="RefSeq" id="WP_119324022.1">
    <property type="nucleotide sequence ID" value="NZ_AP025739.1"/>
</dbReference>
<dbReference type="Gene3D" id="3.30.70.100">
    <property type="match status" value="1"/>
</dbReference>
<keyword evidence="2" id="KW-1185">Reference proteome</keyword>
<dbReference type="SUPFAM" id="SSF55008">
    <property type="entry name" value="HMA, heavy metal-associated domain"/>
    <property type="match status" value="1"/>
</dbReference>
<accession>A0A402D3F0</accession>
<organism evidence="1 2">
    <name type="scientific">Capsulimonas corticalis</name>
    <dbReference type="NCBI Taxonomy" id="2219043"/>
    <lineage>
        <taxon>Bacteria</taxon>
        <taxon>Bacillati</taxon>
        <taxon>Armatimonadota</taxon>
        <taxon>Armatimonadia</taxon>
        <taxon>Capsulimonadales</taxon>
        <taxon>Capsulimonadaceae</taxon>
        <taxon>Capsulimonas</taxon>
    </lineage>
</organism>
<dbReference type="Proteomes" id="UP000287394">
    <property type="component" value="Chromosome"/>
</dbReference>
<dbReference type="FunCoup" id="A0A402D3F0">
    <property type="interactions" value="51"/>
</dbReference>
<dbReference type="CDD" id="cd00371">
    <property type="entry name" value="HMA"/>
    <property type="match status" value="1"/>
</dbReference>
<dbReference type="PROSITE" id="PS50846">
    <property type="entry name" value="HMA_2"/>
    <property type="match status" value="1"/>
</dbReference>
<gene>
    <name evidence="1" type="ORF">CCAX7_006190</name>
</gene>
<proteinExistence type="predicted"/>
<dbReference type="InterPro" id="IPR036163">
    <property type="entry name" value="HMA_dom_sf"/>
</dbReference>
<dbReference type="PRINTS" id="PR00946">
    <property type="entry name" value="HGSCAVENGER"/>
</dbReference>
<protein>
    <submittedName>
        <fullName evidence="1">Uncharacterized protein</fullName>
    </submittedName>
</protein>
<evidence type="ECO:0000313" key="1">
    <source>
        <dbReference type="EMBL" id="BDI28568.1"/>
    </source>
</evidence>
<dbReference type="InterPro" id="IPR001802">
    <property type="entry name" value="MerP/CopZ"/>
</dbReference>
<reference evidence="1 2" key="1">
    <citation type="journal article" date="2019" name="Int. J. Syst. Evol. Microbiol.">
        <title>Capsulimonas corticalis gen. nov., sp. nov., an aerobic capsulated bacterium, of a novel bacterial order, Capsulimonadales ord. nov., of the class Armatimonadia of the phylum Armatimonadetes.</title>
        <authorList>
            <person name="Li J."/>
            <person name="Kudo C."/>
            <person name="Tonouchi A."/>
        </authorList>
    </citation>
    <scope>NUCLEOTIDE SEQUENCE [LARGE SCALE GENOMIC DNA]</scope>
    <source>
        <strain evidence="1 2">AX-7</strain>
    </source>
</reference>
<name>A0A402D3F0_9BACT</name>
<dbReference type="GO" id="GO:0046872">
    <property type="term" value="F:metal ion binding"/>
    <property type="evidence" value="ECO:0007669"/>
    <property type="project" value="InterPro"/>
</dbReference>
<evidence type="ECO:0000313" key="2">
    <source>
        <dbReference type="Proteomes" id="UP000287394"/>
    </source>
</evidence>
<dbReference type="InterPro" id="IPR006121">
    <property type="entry name" value="HMA_dom"/>
</dbReference>
<dbReference type="OrthoDB" id="9813965at2"/>
<dbReference type="Pfam" id="PF00403">
    <property type="entry name" value="HMA"/>
    <property type="match status" value="1"/>
</dbReference>
<dbReference type="KEGG" id="ccot:CCAX7_006190"/>
<dbReference type="EMBL" id="AP025739">
    <property type="protein sequence ID" value="BDI28568.1"/>
    <property type="molecule type" value="Genomic_DNA"/>
</dbReference>
<dbReference type="AlphaFoldDB" id="A0A402D3F0"/>